<feature type="domain" description="60S ribosomal export protein NMD3 SH3" evidence="11">
    <location>
        <begin position="251"/>
        <end position="295"/>
    </location>
</feature>
<dbReference type="Proteomes" id="UP001652620">
    <property type="component" value="Chromosome 4"/>
</dbReference>
<accession>A0A034VQ24</accession>
<dbReference type="PANTHER" id="PTHR12746">
    <property type="entry name" value="NONSENSE-MEDIATED MRNA DECAY PROTEIN 3"/>
    <property type="match status" value="1"/>
</dbReference>
<dbReference type="GeneID" id="105232194"/>
<gene>
    <name evidence="12" type="primary">NMD3</name>
    <name evidence="14" type="synonym">LOC105232194</name>
</gene>
<dbReference type="EMBL" id="GAKP01015024">
    <property type="protein sequence ID" value="JAC43928.1"/>
    <property type="molecule type" value="Transcribed_RNA"/>
</dbReference>
<dbReference type="OrthoDB" id="203821at2759"/>
<evidence type="ECO:0000256" key="5">
    <source>
        <dbReference type="ARBA" id="ARBA00022490"/>
    </source>
</evidence>
<dbReference type="Pfam" id="PF21193">
    <property type="entry name" value="NMD_SH3"/>
    <property type="match status" value="1"/>
</dbReference>
<evidence type="ECO:0000256" key="8">
    <source>
        <dbReference type="RuleBase" id="RU364108"/>
    </source>
</evidence>
<evidence type="ECO:0000256" key="4">
    <source>
        <dbReference type="ARBA" id="ARBA00022448"/>
    </source>
</evidence>
<keyword evidence="6 8" id="KW-0653">Protein transport</keyword>
<evidence type="ECO:0000313" key="12">
    <source>
        <dbReference type="EMBL" id="JAC43925.1"/>
    </source>
</evidence>
<comment type="similarity">
    <text evidence="2 8">Belongs to the NMD3 family.</text>
</comment>
<reference evidence="12" key="1">
    <citation type="journal article" date="2014" name="BMC Genomics">
        <title>Characterizing the developmental transcriptome of the oriental fruit fly, Bactrocera dorsalis (Diptera: Tephritidae) through comparative genomic analysis with Drosophila melanogaster utilizing modENCODE datasets.</title>
        <authorList>
            <person name="Geib S.M."/>
            <person name="Calla B."/>
            <person name="Hall B."/>
            <person name="Hou S."/>
            <person name="Manoukis N.C."/>
        </authorList>
    </citation>
    <scope>NUCLEOTIDE SEQUENCE</scope>
    <source>
        <strain evidence="12">Punador</strain>
    </source>
</reference>
<evidence type="ECO:0000256" key="1">
    <source>
        <dbReference type="ARBA" id="ARBA00002269"/>
    </source>
</evidence>
<sequence length="517" mass="59124">MEYMEPSSQPTKTTMILCCECGVPIEPNPSNMCVTCLRNHIDITENIPKQAVLHFCRNCERYLQPPGEWVSAALESRELLALCLKKLKGLKAVKLVDAGFVWTEPHSKRIKVKLTVHGEINGGTVLQQVFIVEFTVQNQMCDDCHRTEAKDFWHCLVQVRQRAENKKTFYYLEQLILKHKAHENTLGIKPLHGGLDFYYANFNHAKKMVDFLQYMVPVKVTTSKRLISHDIHSNNFNYKYTWSVEIAPLSKDSAVCLSKKLRQQLGNLSPVCLVYKVATGIHLIDPMTAQISELPGQMFFRNPFEALCDPKQLVEYVVMDIEPIMDKDRKHIPGTGHVSFRHVLCDIWVVRSSELGINENTIHTRSHLGHLLKVGDYVMGYNLGEANLNNTEFENLSADQIPDVLLVRKCYADRQTRSNNRNWKLRHLADEATDERSKHDFHEFLEDLEEDVDYRKQINIYRDAKKALPVDSNDKQAANDSVPHITLAEMLEDLALDCEDDAMGEDNADEGAGAEEI</sequence>
<dbReference type="GO" id="GO:0043023">
    <property type="term" value="F:ribosomal large subunit binding"/>
    <property type="evidence" value="ECO:0007669"/>
    <property type="project" value="InterPro"/>
</dbReference>
<keyword evidence="5 8" id="KW-0963">Cytoplasm</keyword>
<evidence type="ECO:0000256" key="6">
    <source>
        <dbReference type="ARBA" id="ARBA00022927"/>
    </source>
</evidence>
<dbReference type="OMA" id="VILVRKH"/>
<dbReference type="AlphaFoldDB" id="A0A034VQ24"/>
<dbReference type="Pfam" id="PF04981">
    <property type="entry name" value="NMD3"/>
    <property type="match status" value="1"/>
</dbReference>
<evidence type="ECO:0000313" key="13">
    <source>
        <dbReference type="Proteomes" id="UP001652620"/>
    </source>
</evidence>
<dbReference type="PANTHER" id="PTHR12746:SF2">
    <property type="entry name" value="60S RIBOSOMAL EXPORT PROTEIN NMD3"/>
    <property type="match status" value="1"/>
</dbReference>
<evidence type="ECO:0000259" key="10">
    <source>
        <dbReference type="Pfam" id="PF21192"/>
    </source>
</evidence>
<feature type="domain" description="Nmd3 N-terminal" evidence="9">
    <location>
        <begin position="18"/>
        <end position="246"/>
    </location>
</feature>
<dbReference type="GO" id="GO:0015031">
    <property type="term" value="P:protein transport"/>
    <property type="evidence" value="ECO:0007669"/>
    <property type="project" value="UniProtKB-KW"/>
</dbReference>
<dbReference type="Pfam" id="PF21192">
    <property type="entry name" value="OB_NMD3"/>
    <property type="match status" value="1"/>
</dbReference>
<feature type="domain" description="60S ribosomal export protein NMD3 OB-fold" evidence="10">
    <location>
        <begin position="313"/>
        <end position="409"/>
    </location>
</feature>
<name>A0A034VQ24_BACDO</name>
<dbReference type="KEGG" id="bdr:105232194"/>
<dbReference type="GO" id="GO:0000055">
    <property type="term" value="P:ribosomal large subunit export from nucleus"/>
    <property type="evidence" value="ECO:0007669"/>
    <property type="project" value="TreeGrafter"/>
</dbReference>
<protein>
    <recommendedName>
        <fullName evidence="3 8">60S ribosomal export protein NMD3</fullName>
    </recommendedName>
</protein>
<dbReference type="EMBL" id="GAKP01015027">
    <property type="protein sequence ID" value="JAC43925.1"/>
    <property type="molecule type" value="Transcribed_RNA"/>
</dbReference>
<dbReference type="GO" id="GO:0005634">
    <property type="term" value="C:nucleus"/>
    <property type="evidence" value="ECO:0007669"/>
    <property type="project" value="UniProtKB-SubCell"/>
</dbReference>
<dbReference type="InterPro" id="IPR048899">
    <property type="entry name" value="NMD_SH3"/>
</dbReference>
<evidence type="ECO:0000259" key="9">
    <source>
        <dbReference type="Pfam" id="PF04981"/>
    </source>
</evidence>
<dbReference type="InterPro" id="IPR007064">
    <property type="entry name" value="Nmd3_N"/>
</dbReference>
<dbReference type="RefSeq" id="XP_011212123.1">
    <property type="nucleotide sequence ID" value="XM_011213821.3"/>
</dbReference>
<evidence type="ECO:0000259" key="11">
    <source>
        <dbReference type="Pfam" id="PF21193"/>
    </source>
</evidence>
<evidence type="ECO:0000256" key="2">
    <source>
        <dbReference type="ARBA" id="ARBA00009794"/>
    </source>
</evidence>
<keyword evidence="4 8" id="KW-0813">Transport</keyword>
<keyword evidence="13" id="KW-1185">Reference proteome</keyword>
<reference evidence="14" key="2">
    <citation type="submission" date="2025-04" db="UniProtKB">
        <authorList>
            <consortium name="RefSeq"/>
        </authorList>
    </citation>
    <scope>IDENTIFICATION</scope>
    <source>
        <strain evidence="14">Punador</strain>
    </source>
</reference>
<dbReference type="InterPro" id="IPR048898">
    <property type="entry name" value="OB_NMD3"/>
</dbReference>
<proteinExistence type="inferred from homology"/>
<evidence type="ECO:0000256" key="7">
    <source>
        <dbReference type="ARBA" id="ARBA00023242"/>
    </source>
</evidence>
<dbReference type="GO" id="GO:0005737">
    <property type="term" value="C:cytoplasm"/>
    <property type="evidence" value="ECO:0007669"/>
    <property type="project" value="UniProtKB-SubCell"/>
</dbReference>
<dbReference type="InterPro" id="IPR039768">
    <property type="entry name" value="Nmd3"/>
</dbReference>
<organism evidence="12">
    <name type="scientific">Bactrocera dorsalis</name>
    <name type="common">Oriental fruit fly</name>
    <name type="synonym">Dacus dorsalis</name>
    <dbReference type="NCBI Taxonomy" id="27457"/>
    <lineage>
        <taxon>Eukaryota</taxon>
        <taxon>Metazoa</taxon>
        <taxon>Ecdysozoa</taxon>
        <taxon>Arthropoda</taxon>
        <taxon>Hexapoda</taxon>
        <taxon>Insecta</taxon>
        <taxon>Pterygota</taxon>
        <taxon>Neoptera</taxon>
        <taxon>Endopterygota</taxon>
        <taxon>Diptera</taxon>
        <taxon>Brachycera</taxon>
        <taxon>Muscomorpha</taxon>
        <taxon>Tephritoidea</taxon>
        <taxon>Tephritidae</taxon>
        <taxon>Bactrocera</taxon>
        <taxon>Bactrocera</taxon>
    </lineage>
</organism>
<evidence type="ECO:0000256" key="3">
    <source>
        <dbReference type="ARBA" id="ARBA00017035"/>
    </source>
</evidence>
<keyword evidence="7 8" id="KW-0539">Nucleus</keyword>
<evidence type="ECO:0000313" key="14">
    <source>
        <dbReference type="RefSeq" id="XP_011212123.1"/>
    </source>
</evidence>
<comment type="subcellular location">
    <subcellularLocation>
        <location evidence="8">Cytoplasm</location>
    </subcellularLocation>
    <subcellularLocation>
        <location evidence="8">Nucleus</location>
    </subcellularLocation>
</comment>
<dbReference type="CTD" id="51068"/>
<comment type="function">
    <text evidence="1 8">Acts as an adapter for the XPO1/CRM1-mediated export of the 60S ribosomal subunit.</text>
</comment>